<dbReference type="InterPro" id="IPR016032">
    <property type="entry name" value="Sig_transdc_resp-reg_C-effctor"/>
</dbReference>
<sequence>MEVGLLGPLVVEEQGMSVVPSAHKPRKVLALLALHADRIVTVPMLMEEVWGDSAPRSAATTLQTYILQVRRMIEAALHSDPDRQAKDVLVTHHGGYLLEVQPGWSDVMEFNRLVEAGRRAFELGDDRSASHLMGRALELWRGAALVDIQLGRLLELEVLGLEETRMSALELRIEADLRLGRHSELIGELRVLTARHPMQENLCMQLMLALYRSGNGSRALEVFHTLRKTLTEELGIEPSARVQRMQQAILCGDPGLDLAPDVAAKRLPV</sequence>
<dbReference type="PROSITE" id="PS51755">
    <property type="entry name" value="OMPR_PHOB"/>
    <property type="match status" value="1"/>
</dbReference>
<protein>
    <recommendedName>
        <fullName evidence="6">OmpR/PhoB-type domain-containing protein</fullName>
    </recommendedName>
</protein>
<dbReference type="Proteomes" id="UP001499854">
    <property type="component" value="Unassembled WGS sequence"/>
</dbReference>
<name>A0ABP5EFX2_9ACTN</name>
<dbReference type="Pfam" id="PF03704">
    <property type="entry name" value="BTAD"/>
    <property type="match status" value="1"/>
</dbReference>
<dbReference type="InterPro" id="IPR005158">
    <property type="entry name" value="BTAD"/>
</dbReference>
<keyword evidence="4" id="KW-0804">Transcription</keyword>
<accession>A0ABP5EFX2</accession>
<dbReference type="InterPro" id="IPR001867">
    <property type="entry name" value="OmpR/PhoB-type_DNA-bd"/>
</dbReference>
<dbReference type="InterPro" id="IPR011990">
    <property type="entry name" value="TPR-like_helical_dom_sf"/>
</dbReference>
<keyword evidence="2" id="KW-0805">Transcription regulation</keyword>
<feature type="DNA-binding region" description="OmpR/PhoB-type" evidence="5">
    <location>
        <begin position="1"/>
        <end position="100"/>
    </location>
</feature>
<dbReference type="PANTHER" id="PTHR35807">
    <property type="entry name" value="TRANSCRIPTIONAL REGULATOR REDD-RELATED"/>
    <property type="match status" value="1"/>
</dbReference>
<comment type="similarity">
    <text evidence="1">Belongs to the AfsR/DnrI/RedD regulatory family.</text>
</comment>
<evidence type="ECO:0000256" key="4">
    <source>
        <dbReference type="ARBA" id="ARBA00023163"/>
    </source>
</evidence>
<dbReference type="InterPro" id="IPR051677">
    <property type="entry name" value="AfsR-DnrI-RedD_regulator"/>
</dbReference>
<dbReference type="Pfam" id="PF00486">
    <property type="entry name" value="Trans_reg_C"/>
    <property type="match status" value="1"/>
</dbReference>
<evidence type="ECO:0000256" key="5">
    <source>
        <dbReference type="PROSITE-ProRule" id="PRU01091"/>
    </source>
</evidence>
<dbReference type="RefSeq" id="WP_344661837.1">
    <property type="nucleotide sequence ID" value="NZ_BAAAQM010000061.1"/>
</dbReference>
<evidence type="ECO:0000313" key="8">
    <source>
        <dbReference type="Proteomes" id="UP001499854"/>
    </source>
</evidence>
<organism evidence="7 8">
    <name type="scientific">Catenulispora subtropica</name>
    <dbReference type="NCBI Taxonomy" id="450798"/>
    <lineage>
        <taxon>Bacteria</taxon>
        <taxon>Bacillati</taxon>
        <taxon>Actinomycetota</taxon>
        <taxon>Actinomycetes</taxon>
        <taxon>Catenulisporales</taxon>
        <taxon>Catenulisporaceae</taxon>
        <taxon>Catenulispora</taxon>
    </lineage>
</organism>
<evidence type="ECO:0000256" key="1">
    <source>
        <dbReference type="ARBA" id="ARBA00005820"/>
    </source>
</evidence>
<dbReference type="Gene3D" id="1.25.40.10">
    <property type="entry name" value="Tetratricopeptide repeat domain"/>
    <property type="match status" value="1"/>
</dbReference>
<dbReference type="CDD" id="cd15831">
    <property type="entry name" value="BTAD"/>
    <property type="match status" value="1"/>
</dbReference>
<keyword evidence="8" id="KW-1185">Reference proteome</keyword>
<proteinExistence type="inferred from homology"/>
<dbReference type="SMART" id="SM01043">
    <property type="entry name" value="BTAD"/>
    <property type="match status" value="1"/>
</dbReference>
<gene>
    <name evidence="7" type="ORF">GCM10009838_73830</name>
</gene>
<dbReference type="InterPro" id="IPR036388">
    <property type="entry name" value="WH-like_DNA-bd_sf"/>
</dbReference>
<evidence type="ECO:0000313" key="7">
    <source>
        <dbReference type="EMBL" id="GAA1997803.1"/>
    </source>
</evidence>
<dbReference type="SMART" id="SM00862">
    <property type="entry name" value="Trans_reg_C"/>
    <property type="match status" value="1"/>
</dbReference>
<evidence type="ECO:0000256" key="3">
    <source>
        <dbReference type="ARBA" id="ARBA00023125"/>
    </source>
</evidence>
<dbReference type="EMBL" id="BAAAQM010000061">
    <property type="protein sequence ID" value="GAA1997803.1"/>
    <property type="molecule type" value="Genomic_DNA"/>
</dbReference>
<evidence type="ECO:0000256" key="2">
    <source>
        <dbReference type="ARBA" id="ARBA00023015"/>
    </source>
</evidence>
<keyword evidence="3 5" id="KW-0238">DNA-binding</keyword>
<evidence type="ECO:0000259" key="6">
    <source>
        <dbReference type="PROSITE" id="PS51755"/>
    </source>
</evidence>
<dbReference type="Gene3D" id="1.10.10.10">
    <property type="entry name" value="Winged helix-like DNA-binding domain superfamily/Winged helix DNA-binding domain"/>
    <property type="match status" value="1"/>
</dbReference>
<feature type="domain" description="OmpR/PhoB-type" evidence="6">
    <location>
        <begin position="1"/>
        <end position="100"/>
    </location>
</feature>
<dbReference type="SUPFAM" id="SSF46894">
    <property type="entry name" value="C-terminal effector domain of the bipartite response regulators"/>
    <property type="match status" value="1"/>
</dbReference>
<reference evidence="8" key="1">
    <citation type="journal article" date="2019" name="Int. J. Syst. Evol. Microbiol.">
        <title>The Global Catalogue of Microorganisms (GCM) 10K type strain sequencing project: providing services to taxonomists for standard genome sequencing and annotation.</title>
        <authorList>
            <consortium name="The Broad Institute Genomics Platform"/>
            <consortium name="The Broad Institute Genome Sequencing Center for Infectious Disease"/>
            <person name="Wu L."/>
            <person name="Ma J."/>
        </authorList>
    </citation>
    <scope>NUCLEOTIDE SEQUENCE [LARGE SCALE GENOMIC DNA]</scope>
    <source>
        <strain evidence="8">JCM 16013</strain>
    </source>
</reference>
<comment type="caution">
    <text evidence="7">The sequence shown here is derived from an EMBL/GenBank/DDBJ whole genome shotgun (WGS) entry which is preliminary data.</text>
</comment>
<dbReference type="PANTHER" id="PTHR35807:SF1">
    <property type="entry name" value="TRANSCRIPTIONAL REGULATOR REDD"/>
    <property type="match status" value="1"/>
</dbReference>
<dbReference type="SUPFAM" id="SSF48452">
    <property type="entry name" value="TPR-like"/>
    <property type="match status" value="1"/>
</dbReference>